<dbReference type="PANTHER" id="PTHR33993:SF5">
    <property type="entry name" value="GLYOXALASE"/>
    <property type="match status" value="1"/>
</dbReference>
<feature type="domain" description="VOC" evidence="1">
    <location>
        <begin position="6"/>
        <end position="118"/>
    </location>
</feature>
<comment type="caution">
    <text evidence="2">The sequence shown here is derived from an EMBL/GenBank/DDBJ whole genome shotgun (WGS) entry which is preliminary data.</text>
</comment>
<name>A0A4R5U393_9MICC</name>
<dbReference type="SUPFAM" id="SSF54593">
    <property type="entry name" value="Glyoxalase/Bleomycin resistance protein/Dihydroxybiphenyl dioxygenase"/>
    <property type="match status" value="1"/>
</dbReference>
<protein>
    <submittedName>
        <fullName evidence="2">VOC family protein</fullName>
    </submittedName>
</protein>
<evidence type="ECO:0000259" key="1">
    <source>
        <dbReference type="PROSITE" id="PS51819"/>
    </source>
</evidence>
<evidence type="ECO:0000313" key="2">
    <source>
        <dbReference type="EMBL" id="TDK28127.1"/>
    </source>
</evidence>
<evidence type="ECO:0000313" key="3">
    <source>
        <dbReference type="Proteomes" id="UP000295411"/>
    </source>
</evidence>
<dbReference type="Pfam" id="PF18029">
    <property type="entry name" value="Glyoxalase_6"/>
    <property type="match status" value="1"/>
</dbReference>
<proteinExistence type="predicted"/>
<dbReference type="InterPro" id="IPR037523">
    <property type="entry name" value="VOC_core"/>
</dbReference>
<dbReference type="EMBL" id="SMTK01000001">
    <property type="protein sequence ID" value="TDK28127.1"/>
    <property type="molecule type" value="Genomic_DNA"/>
</dbReference>
<dbReference type="InterPro" id="IPR029068">
    <property type="entry name" value="Glyas_Bleomycin-R_OHBP_Dase"/>
</dbReference>
<gene>
    <name evidence="2" type="ORF">E2F48_03255</name>
</gene>
<dbReference type="Gene3D" id="3.10.180.10">
    <property type="entry name" value="2,3-Dihydroxybiphenyl 1,2-Dioxygenase, domain 1"/>
    <property type="match status" value="1"/>
</dbReference>
<dbReference type="RefSeq" id="WP_133402535.1">
    <property type="nucleotide sequence ID" value="NZ_SMTK01000001.1"/>
</dbReference>
<reference evidence="2 3" key="1">
    <citation type="submission" date="2019-03" db="EMBL/GenBank/DDBJ databases">
        <title>Arthrobacter sp. nov., an bacterium isolated from biocrust in Mu Us Desert.</title>
        <authorList>
            <person name="Lixiong L."/>
        </authorList>
    </citation>
    <scope>NUCLEOTIDE SEQUENCE [LARGE SCALE GENOMIC DNA]</scope>
    <source>
        <strain evidence="2 3">SLN-3</strain>
    </source>
</reference>
<dbReference type="PANTHER" id="PTHR33993">
    <property type="entry name" value="GLYOXALASE-RELATED"/>
    <property type="match status" value="1"/>
</dbReference>
<dbReference type="InterPro" id="IPR041581">
    <property type="entry name" value="Glyoxalase_6"/>
</dbReference>
<organism evidence="2 3">
    <name type="scientific">Arthrobacter crusticola</name>
    <dbReference type="NCBI Taxonomy" id="2547960"/>
    <lineage>
        <taxon>Bacteria</taxon>
        <taxon>Bacillati</taxon>
        <taxon>Actinomycetota</taxon>
        <taxon>Actinomycetes</taxon>
        <taxon>Micrococcales</taxon>
        <taxon>Micrococcaceae</taxon>
        <taxon>Arthrobacter</taxon>
    </lineage>
</organism>
<accession>A0A4R5U393</accession>
<keyword evidence="3" id="KW-1185">Reference proteome</keyword>
<dbReference type="InterPro" id="IPR052164">
    <property type="entry name" value="Anthracycline_SecMetBiosynth"/>
</dbReference>
<sequence>MERVSGIGGFFFASSDPSGLGQWYEEHLGVTPPPQSYDTPPWWQEQGPTVFAGMAHNSPPLAPGRVWAVNFRVRNLDAMVAQLEAAGIHVERDPEEYPNGTFAGLHDPEGNSIQLWQPAGADLGRPVAGEG</sequence>
<dbReference type="Proteomes" id="UP000295411">
    <property type="component" value="Unassembled WGS sequence"/>
</dbReference>
<dbReference type="AlphaFoldDB" id="A0A4R5U393"/>
<dbReference type="PROSITE" id="PS51819">
    <property type="entry name" value="VOC"/>
    <property type="match status" value="1"/>
</dbReference>
<dbReference type="OrthoDB" id="9799428at2"/>